<name>A0A643JTD2_9EURY</name>
<dbReference type="EMBL" id="VZUS01000001">
    <property type="protein sequence ID" value="KAB1186803.1"/>
    <property type="molecule type" value="Genomic_DNA"/>
</dbReference>
<dbReference type="InterPro" id="IPR011051">
    <property type="entry name" value="RmlC_Cupin_sf"/>
</dbReference>
<reference evidence="3" key="1">
    <citation type="submission" date="2019-09" db="EMBL/GenBank/DDBJ databases">
        <title>Genomic analysis of Haloferax sp. CBA1149.</title>
        <authorList>
            <person name="Roh S.W."/>
        </authorList>
    </citation>
    <scope>NUCLEOTIDE SEQUENCE</scope>
    <source>
        <strain evidence="3">CBA1149</strain>
    </source>
</reference>
<dbReference type="InterPro" id="IPR013096">
    <property type="entry name" value="Cupin_2"/>
</dbReference>
<comment type="caution">
    <text evidence="3">The sequence shown here is derived from an EMBL/GenBank/DDBJ whole genome shotgun (WGS) entry which is preliminary data.</text>
</comment>
<dbReference type="Gene3D" id="2.60.120.10">
    <property type="entry name" value="Jelly Rolls"/>
    <property type="match status" value="1"/>
</dbReference>
<organism evidence="3">
    <name type="scientific">Haloferax sp. CBA1149</name>
    <dbReference type="NCBI Taxonomy" id="2650753"/>
    <lineage>
        <taxon>Archaea</taxon>
        <taxon>Methanobacteriati</taxon>
        <taxon>Methanobacteriota</taxon>
        <taxon>Stenosarchaea group</taxon>
        <taxon>Halobacteria</taxon>
        <taxon>Halobacteriales</taxon>
        <taxon>Haloferacaceae</taxon>
        <taxon>Haloferax</taxon>
    </lineage>
</organism>
<feature type="region of interest" description="Disordered" evidence="1">
    <location>
        <begin position="170"/>
        <end position="190"/>
    </location>
</feature>
<dbReference type="RefSeq" id="WP_151134830.1">
    <property type="nucleotide sequence ID" value="NZ_VZUS01000001.1"/>
</dbReference>
<dbReference type="InterPro" id="IPR014710">
    <property type="entry name" value="RmlC-like_jellyroll"/>
</dbReference>
<dbReference type="Pfam" id="PF07883">
    <property type="entry name" value="Cupin_2"/>
    <property type="match status" value="1"/>
</dbReference>
<evidence type="ECO:0000313" key="3">
    <source>
        <dbReference type="EMBL" id="KAB1186803.1"/>
    </source>
</evidence>
<evidence type="ECO:0000256" key="1">
    <source>
        <dbReference type="SAM" id="MobiDB-lite"/>
    </source>
</evidence>
<sequence>MDLPRTITSPVTGGRREFLKLPEETDGAYLQFETTLQAQTPGPPMHYHPTATEQFEIRAGSLYVTIDGDDDVLGRGKTVVVPARTPHTFRIGPLGVRIIVTVTPPGRFAEFLVSEYALMHAGKLENWSDGDILAVAPWLHEFRDVTRPASPIQYVIWMLAPVGRAFGNPPVPAYPVGDERETGETAETAE</sequence>
<accession>A0A643JTD2</accession>
<dbReference type="PANTHER" id="PTHR36440:SF1">
    <property type="entry name" value="PUTATIVE (AFU_ORTHOLOGUE AFUA_8G07350)-RELATED"/>
    <property type="match status" value="1"/>
</dbReference>
<dbReference type="SUPFAM" id="SSF51182">
    <property type="entry name" value="RmlC-like cupins"/>
    <property type="match status" value="1"/>
</dbReference>
<proteinExistence type="predicted"/>
<dbReference type="PANTHER" id="PTHR36440">
    <property type="entry name" value="PUTATIVE (AFU_ORTHOLOGUE AFUA_8G07350)-RELATED"/>
    <property type="match status" value="1"/>
</dbReference>
<gene>
    <name evidence="3" type="ORF">Hfx1149_01670</name>
</gene>
<dbReference type="AlphaFoldDB" id="A0A643JTD2"/>
<feature type="domain" description="Cupin type-2" evidence="2">
    <location>
        <begin position="34"/>
        <end position="90"/>
    </location>
</feature>
<protein>
    <submittedName>
        <fullName evidence="3">Cupin domain-containing protein</fullName>
    </submittedName>
</protein>
<dbReference type="InterPro" id="IPR053146">
    <property type="entry name" value="QDO-like"/>
</dbReference>
<evidence type="ECO:0000259" key="2">
    <source>
        <dbReference type="Pfam" id="PF07883"/>
    </source>
</evidence>